<dbReference type="GO" id="GO:0045944">
    <property type="term" value="P:positive regulation of transcription by RNA polymerase II"/>
    <property type="evidence" value="ECO:0007669"/>
    <property type="project" value="TreeGrafter"/>
</dbReference>
<evidence type="ECO:0000313" key="2">
    <source>
        <dbReference type="Proteomes" id="UP000694846"/>
    </source>
</evidence>
<dbReference type="InterPro" id="IPR025999">
    <property type="entry name" value="MCRS_N"/>
</dbReference>
<organism evidence="2 4">
    <name type="scientific">Sipha flava</name>
    <name type="common">yellow sugarcane aphid</name>
    <dbReference type="NCBI Taxonomy" id="143950"/>
    <lineage>
        <taxon>Eukaryota</taxon>
        <taxon>Metazoa</taxon>
        <taxon>Ecdysozoa</taxon>
        <taxon>Arthropoda</taxon>
        <taxon>Hexapoda</taxon>
        <taxon>Insecta</taxon>
        <taxon>Pterygota</taxon>
        <taxon>Neoptera</taxon>
        <taxon>Paraneoptera</taxon>
        <taxon>Hemiptera</taxon>
        <taxon>Sternorrhyncha</taxon>
        <taxon>Aphidomorpha</taxon>
        <taxon>Aphidoidea</taxon>
        <taxon>Aphididae</taxon>
        <taxon>Sipha</taxon>
    </lineage>
</organism>
<dbReference type="GO" id="GO:0031011">
    <property type="term" value="C:Ino80 complex"/>
    <property type="evidence" value="ECO:0007669"/>
    <property type="project" value="InterPro"/>
</dbReference>
<reference evidence="3 4" key="1">
    <citation type="submission" date="2025-04" db="UniProtKB">
        <authorList>
            <consortium name="RefSeq"/>
        </authorList>
    </citation>
    <scope>IDENTIFICATION</scope>
    <source>
        <tissue evidence="3 4">Whole body</tissue>
    </source>
</reference>
<protein>
    <submittedName>
        <fullName evidence="3 4">Microspherule protein 1-like</fullName>
    </submittedName>
</protein>
<evidence type="ECO:0000313" key="4">
    <source>
        <dbReference type="RefSeq" id="XP_025408507.1"/>
    </source>
</evidence>
<dbReference type="GO" id="GO:0002151">
    <property type="term" value="F:G-quadruplex RNA binding"/>
    <property type="evidence" value="ECO:0007669"/>
    <property type="project" value="InterPro"/>
</dbReference>
<dbReference type="AlphaFoldDB" id="A0A8B8FDI3"/>
<dbReference type="PANTHER" id="PTHR13233:SF0">
    <property type="entry name" value="MICROSPHERULE PROTEIN 1"/>
    <property type="match status" value="1"/>
</dbReference>
<sequence length="178" mass="21019">MEYRNIYSEISLRTCSSEDMDDGSNRRRCRYTLKEFSLKWQDLFFDPIISQHAASAMNNLHSETIEGKNEFSIREEDILATLKSNSHPTIETFQELLNQNPDVFHRERTAKILMFHWQLMKQYGLLSDQYNTLENLMPITADRNLEPGVQVLDDEVEDYEYLLDDEHLLAERPDPVLE</sequence>
<name>A0A8B8FDI3_9HEMI</name>
<gene>
    <name evidence="3 4" type="primary">LOC112682191</name>
</gene>
<dbReference type="Proteomes" id="UP000694846">
    <property type="component" value="Unplaced"/>
</dbReference>
<dbReference type="PANTHER" id="PTHR13233">
    <property type="entry name" value="MICROSPHERULE PROTEIN 1"/>
    <property type="match status" value="1"/>
</dbReference>
<dbReference type="OrthoDB" id="10262769at2759"/>
<dbReference type="GO" id="GO:0044545">
    <property type="term" value="C:NSL complex"/>
    <property type="evidence" value="ECO:0007669"/>
    <property type="project" value="TreeGrafter"/>
</dbReference>
<dbReference type="GeneID" id="112682191"/>
<evidence type="ECO:0000259" key="1">
    <source>
        <dbReference type="Pfam" id="PF13325"/>
    </source>
</evidence>
<dbReference type="InterPro" id="IPR037912">
    <property type="entry name" value="MCRS1"/>
</dbReference>
<proteinExistence type="predicted"/>
<dbReference type="GO" id="GO:0071339">
    <property type="term" value="C:MLL1 complex"/>
    <property type="evidence" value="ECO:0007669"/>
    <property type="project" value="InterPro"/>
</dbReference>
<dbReference type="RefSeq" id="XP_025408506.1">
    <property type="nucleotide sequence ID" value="XM_025552721.1"/>
</dbReference>
<dbReference type="Pfam" id="PF13325">
    <property type="entry name" value="MCRS_N"/>
    <property type="match status" value="1"/>
</dbReference>
<evidence type="ECO:0000313" key="3">
    <source>
        <dbReference type="RefSeq" id="XP_025408506.1"/>
    </source>
</evidence>
<feature type="domain" description="Microspherule protein N-terminal" evidence="1">
    <location>
        <begin position="28"/>
        <end position="160"/>
    </location>
</feature>
<dbReference type="RefSeq" id="XP_025408507.1">
    <property type="nucleotide sequence ID" value="XM_025552722.1"/>
</dbReference>
<accession>A0A8B8FDI3</accession>
<keyword evidence="2" id="KW-1185">Reference proteome</keyword>